<name>A0A3M0J6S6_HIRRU</name>
<gene>
    <name evidence="2" type="ORF">DUI87_26874</name>
</gene>
<evidence type="ECO:0000256" key="1">
    <source>
        <dbReference type="SAM" id="MobiDB-lite"/>
    </source>
</evidence>
<keyword evidence="3" id="KW-1185">Reference proteome</keyword>
<evidence type="ECO:0000313" key="3">
    <source>
        <dbReference type="Proteomes" id="UP000269221"/>
    </source>
</evidence>
<evidence type="ECO:0000313" key="2">
    <source>
        <dbReference type="EMBL" id="RMB96807.1"/>
    </source>
</evidence>
<feature type="compositionally biased region" description="Polar residues" evidence="1">
    <location>
        <begin position="1"/>
        <end position="11"/>
    </location>
</feature>
<sequence length="91" mass="9969">MRHRAQLSSKVHGSRACPEEERLQGQRLRHCEDVQFHAAEKESGRVCRPQGEGGGQARILAVGLAARKQLLDVLRILGSARVKGYAGAQLN</sequence>
<feature type="region of interest" description="Disordered" evidence="1">
    <location>
        <begin position="1"/>
        <end position="22"/>
    </location>
</feature>
<organism evidence="2 3">
    <name type="scientific">Hirundo rustica rustica</name>
    <dbReference type="NCBI Taxonomy" id="333673"/>
    <lineage>
        <taxon>Eukaryota</taxon>
        <taxon>Metazoa</taxon>
        <taxon>Chordata</taxon>
        <taxon>Craniata</taxon>
        <taxon>Vertebrata</taxon>
        <taxon>Euteleostomi</taxon>
        <taxon>Archelosauria</taxon>
        <taxon>Archosauria</taxon>
        <taxon>Dinosauria</taxon>
        <taxon>Saurischia</taxon>
        <taxon>Theropoda</taxon>
        <taxon>Coelurosauria</taxon>
        <taxon>Aves</taxon>
        <taxon>Neognathae</taxon>
        <taxon>Neoaves</taxon>
        <taxon>Telluraves</taxon>
        <taxon>Australaves</taxon>
        <taxon>Passeriformes</taxon>
        <taxon>Sylvioidea</taxon>
        <taxon>Hirundinidae</taxon>
        <taxon>Hirundo</taxon>
    </lineage>
</organism>
<comment type="caution">
    <text evidence="2">The sequence shown here is derived from an EMBL/GenBank/DDBJ whole genome shotgun (WGS) entry which is preliminary data.</text>
</comment>
<reference evidence="2 3" key="1">
    <citation type="submission" date="2018-07" db="EMBL/GenBank/DDBJ databases">
        <title>A high quality draft genome assembly of the barn swallow (H. rustica rustica).</title>
        <authorList>
            <person name="Formenti G."/>
            <person name="Chiara M."/>
            <person name="Poveda L."/>
            <person name="Francoijs K.-J."/>
            <person name="Bonisoli-Alquati A."/>
            <person name="Canova L."/>
            <person name="Gianfranceschi L."/>
            <person name="Horner D.S."/>
            <person name="Saino N."/>
        </authorList>
    </citation>
    <scope>NUCLEOTIDE SEQUENCE [LARGE SCALE GENOMIC DNA]</scope>
    <source>
        <strain evidence="2">Chelidonia</strain>
        <tissue evidence="2">Blood</tissue>
    </source>
</reference>
<dbReference type="Proteomes" id="UP000269221">
    <property type="component" value="Unassembled WGS sequence"/>
</dbReference>
<protein>
    <submittedName>
        <fullName evidence="2">Uncharacterized protein</fullName>
    </submittedName>
</protein>
<dbReference type="EMBL" id="QRBI01000172">
    <property type="protein sequence ID" value="RMB96807.1"/>
    <property type="molecule type" value="Genomic_DNA"/>
</dbReference>
<dbReference type="AlphaFoldDB" id="A0A3M0J6S6"/>
<accession>A0A3M0J6S6</accession>
<proteinExistence type="predicted"/>